<dbReference type="AlphaFoldDB" id="A0A1D8KCD7"/>
<dbReference type="KEGG" id="aaeo:BJI67_13150"/>
<evidence type="ECO:0000313" key="2">
    <source>
        <dbReference type="EMBL" id="AOV18631.1"/>
    </source>
</evidence>
<dbReference type="Proteomes" id="UP000095342">
    <property type="component" value="Chromosome"/>
</dbReference>
<sequence length="174" mass="18268">MPESWFMLTVVGADRPGIVARLARDLFVAGAYLGEASMLRLGGNFTIMLMVRGEFTADSLRAALSVAAAELGLHLHVDAIDGDLHQHVVPDVRVHVHGADRAGIVAEVAEALVAVGFNILTLDSDVAGLHAAPIYVMQIEGRAADGIEVVEAALSPLRANGIDVRVDSVETLVG</sequence>
<dbReference type="PANTHER" id="PTHR34875">
    <property type="entry name" value="UPF0237 PROTEIN MJ1558"/>
    <property type="match status" value="1"/>
</dbReference>
<protein>
    <submittedName>
        <fullName evidence="2">Amino acid-binding protein</fullName>
    </submittedName>
</protein>
<dbReference type="EMBL" id="CP017448">
    <property type="protein sequence ID" value="AOV18631.1"/>
    <property type="molecule type" value="Genomic_DNA"/>
</dbReference>
<dbReference type="Pfam" id="PF13740">
    <property type="entry name" value="ACT_6"/>
    <property type="match status" value="2"/>
</dbReference>
<feature type="domain" description="ACT" evidence="1">
    <location>
        <begin position="93"/>
        <end position="174"/>
    </location>
</feature>
<accession>A0A1D8KCD7</accession>
<proteinExistence type="predicted"/>
<reference evidence="2 3" key="1">
    <citation type="submission" date="2016-09" db="EMBL/GenBank/DDBJ databases">
        <title>Acidihalobacter prosperus V6 (DSM14174).</title>
        <authorList>
            <person name="Khaleque H.N."/>
            <person name="Ramsay J.P."/>
            <person name="Murphy R.J.T."/>
            <person name="Kaksonen A.H."/>
            <person name="Boxall N.J."/>
            <person name="Watkin E.L.J."/>
        </authorList>
    </citation>
    <scope>NUCLEOTIDE SEQUENCE [LARGE SCALE GENOMIC DNA]</scope>
    <source>
        <strain evidence="2 3">V6</strain>
    </source>
</reference>
<dbReference type="SUPFAM" id="SSF55021">
    <property type="entry name" value="ACT-like"/>
    <property type="match status" value="2"/>
</dbReference>
<name>A0A1D8KCD7_9GAMM</name>
<dbReference type="Gene3D" id="3.30.70.260">
    <property type="match status" value="2"/>
</dbReference>
<dbReference type="PANTHER" id="PTHR34875:SF6">
    <property type="entry name" value="UPF0237 PROTEIN MJ1558"/>
    <property type="match status" value="1"/>
</dbReference>
<dbReference type="InterPro" id="IPR050990">
    <property type="entry name" value="UPF0237/GcvR_regulator"/>
</dbReference>
<dbReference type="InterPro" id="IPR045865">
    <property type="entry name" value="ACT-like_dom_sf"/>
</dbReference>
<dbReference type="RefSeq" id="WP_070074154.1">
    <property type="nucleotide sequence ID" value="NZ_CP017448.1"/>
</dbReference>
<dbReference type="InterPro" id="IPR002912">
    <property type="entry name" value="ACT_dom"/>
</dbReference>
<keyword evidence="3" id="KW-1185">Reference proteome</keyword>
<evidence type="ECO:0000259" key="1">
    <source>
        <dbReference type="PROSITE" id="PS51671"/>
    </source>
</evidence>
<organism evidence="2 3">
    <name type="scientific">Acidihalobacter aeolianus</name>
    <dbReference type="NCBI Taxonomy" id="2792603"/>
    <lineage>
        <taxon>Bacteria</taxon>
        <taxon>Pseudomonadati</taxon>
        <taxon>Pseudomonadota</taxon>
        <taxon>Gammaproteobacteria</taxon>
        <taxon>Chromatiales</taxon>
        <taxon>Ectothiorhodospiraceae</taxon>
        <taxon>Acidihalobacter</taxon>
    </lineage>
</organism>
<dbReference type="PROSITE" id="PS51671">
    <property type="entry name" value="ACT"/>
    <property type="match status" value="1"/>
</dbReference>
<evidence type="ECO:0000313" key="3">
    <source>
        <dbReference type="Proteomes" id="UP000095342"/>
    </source>
</evidence>
<gene>
    <name evidence="2" type="ORF">BJI67_13150</name>
</gene>